<gene>
    <name evidence="3" type="ORF">EHW90_06530</name>
</gene>
<keyword evidence="2" id="KW-0812">Transmembrane</keyword>
<accession>A0A3P3Q8J2</accession>
<feature type="transmembrane region" description="Helical" evidence="2">
    <location>
        <begin position="332"/>
        <end position="352"/>
    </location>
</feature>
<dbReference type="PANTHER" id="PTHR38454:SF1">
    <property type="entry name" value="INTEGRAL MEMBRANE PROTEIN"/>
    <property type="match status" value="1"/>
</dbReference>
<keyword evidence="2" id="KW-1133">Transmembrane helix</keyword>
<dbReference type="Pfam" id="PF09586">
    <property type="entry name" value="YfhO"/>
    <property type="match status" value="1"/>
</dbReference>
<dbReference type="PANTHER" id="PTHR38454">
    <property type="entry name" value="INTEGRAL MEMBRANE PROTEIN-RELATED"/>
    <property type="match status" value="1"/>
</dbReference>
<feature type="transmembrane region" description="Helical" evidence="2">
    <location>
        <begin position="190"/>
        <end position="221"/>
    </location>
</feature>
<feature type="transmembrane region" description="Helical" evidence="2">
    <location>
        <begin position="145"/>
        <end position="165"/>
    </location>
</feature>
<feature type="compositionally biased region" description="Basic and acidic residues" evidence="1">
    <location>
        <begin position="933"/>
        <end position="948"/>
    </location>
</feature>
<sequence>MEDLNLNQREETILDKRAVFILSFFIPVFIMVLIFVQRGIFPFGDESFLRTDMYHQYAPFFSEFKYKLSHGGSLLYSWDLGMGINFSALYAYYLASPLNWLIVLCPQAYVIEFMTYMIVVKIGLCGLSFTYYLSKHSTKKKSGIVFFGIFYALSGYIAAYSWNIMWLDCIVLFPLVCLGLESLVKKNKGFLYAVSLGICILSNYYISIMICLFMVIYFIFLQILKPENNLKKFIITSVQFAVFSLLAGGLSALVLLPEIYALKLTASGDFNFPTTFESYFSIFDMIARHMGNVQIEIGLDHWPNIYCGVGIFLFVILYLLNKKIGKKEKAVYTTLLVFFLAGFSINVLNYIWHGLHYPNSLPARQSFIYIFLVLFMCAKAYDRLEENTARDLFTSFGISMGYILLAQKIVNNEDFHFAVFYVAMIFISVYAILTYMYIKKRFSTTSLFLCALALVVIESSINMSVTSVTTINRSNYINDNKDVRALVAKLSKDEFYRIDKVDRKTKDDGAWMNFRSVSIFSSTANASLSDLFEKLGNEASTNAYSITGETPLLDMLFSVKYAIYTGETRNANISLLDVSGNSYLYENPYTLPLGFMVDERFSDEWNINLGDPIEVQNDLAAVYDLPDIFEQVETFNESNSVNFTTDEDGEYYAYVTNPSIDEVDFSFGDGESKKTFKNLKRHYLMELGTLDAEKNGHFVNSDDKNKDENLDVRVYRVNYDSLKKLYYILNTNPLTLSKISDTNLVGNVHSVESTTLFTSIPYDEGWNVYVDGKKVEKIKLLDAFIGLKLEKGQHQIEFKYQTVGFIEGAIISGASIAILILMYLFILFKNNGFKFRKEELGLREDEIEEIDLDDDDESDEDDEDDDEEADNDDLDNENTDKDLHEESDTVAKSGDEVLSETEEFKNINTKDTSRDPKIVDVMMHIASANTNEESNKEADTNGDGDDKE</sequence>
<feature type="transmembrane region" description="Helical" evidence="2">
    <location>
        <begin position="809"/>
        <end position="828"/>
    </location>
</feature>
<evidence type="ECO:0000313" key="3">
    <source>
        <dbReference type="EMBL" id="RRJ16640.1"/>
    </source>
</evidence>
<proteinExistence type="predicted"/>
<evidence type="ECO:0008006" key="5">
    <source>
        <dbReference type="Google" id="ProtNLM"/>
    </source>
</evidence>
<evidence type="ECO:0000313" key="4">
    <source>
        <dbReference type="Proteomes" id="UP000276982"/>
    </source>
</evidence>
<feature type="region of interest" description="Disordered" evidence="1">
    <location>
        <begin position="846"/>
        <end position="948"/>
    </location>
</feature>
<feature type="transmembrane region" description="Helical" evidence="2">
    <location>
        <begin position="364"/>
        <end position="381"/>
    </location>
</feature>
<keyword evidence="2" id="KW-0472">Membrane</keyword>
<feature type="transmembrane region" description="Helical" evidence="2">
    <location>
        <begin position="233"/>
        <end position="256"/>
    </location>
</feature>
<dbReference type="RefSeq" id="WP_124952073.1">
    <property type="nucleotide sequence ID" value="NZ_RRCM01000001.1"/>
</dbReference>
<dbReference type="InterPro" id="IPR018580">
    <property type="entry name" value="Uncharacterised_YfhO"/>
</dbReference>
<dbReference type="AlphaFoldDB" id="A0A3P3Q8J2"/>
<organism evidence="3 4">
    <name type="scientific">Lachnoanaerobaculum orale</name>
    <dbReference type="NCBI Taxonomy" id="979627"/>
    <lineage>
        <taxon>Bacteria</taxon>
        <taxon>Bacillati</taxon>
        <taxon>Bacillota</taxon>
        <taxon>Clostridia</taxon>
        <taxon>Lachnospirales</taxon>
        <taxon>Lachnospiraceae</taxon>
        <taxon>Lachnoanaerobaculum</taxon>
    </lineage>
</organism>
<feature type="transmembrane region" description="Helical" evidence="2">
    <location>
        <begin position="20"/>
        <end position="41"/>
    </location>
</feature>
<feature type="transmembrane region" description="Helical" evidence="2">
    <location>
        <begin position="74"/>
        <end position="93"/>
    </location>
</feature>
<dbReference type="EMBL" id="RRCM01000001">
    <property type="protein sequence ID" value="RRJ16640.1"/>
    <property type="molecule type" value="Genomic_DNA"/>
</dbReference>
<feature type="transmembrane region" description="Helical" evidence="2">
    <location>
        <begin position="113"/>
        <end position="133"/>
    </location>
</feature>
<evidence type="ECO:0000256" key="1">
    <source>
        <dbReference type="SAM" id="MobiDB-lite"/>
    </source>
</evidence>
<comment type="caution">
    <text evidence="3">The sequence shown here is derived from an EMBL/GenBank/DDBJ whole genome shotgun (WGS) entry which is preliminary data.</text>
</comment>
<dbReference type="Proteomes" id="UP000276982">
    <property type="component" value="Unassembled WGS sequence"/>
</dbReference>
<name>A0A3P3Q8J2_9FIRM</name>
<evidence type="ECO:0000256" key="2">
    <source>
        <dbReference type="SAM" id="Phobius"/>
    </source>
</evidence>
<keyword evidence="4" id="KW-1185">Reference proteome</keyword>
<feature type="transmembrane region" description="Helical" evidence="2">
    <location>
        <begin position="416"/>
        <end position="438"/>
    </location>
</feature>
<reference evidence="3 4" key="1">
    <citation type="submission" date="2018-11" db="EMBL/GenBank/DDBJ databases">
        <title>Genome sequencing of Lachnoanaerobaculum orale DSM 24553T.</title>
        <authorList>
            <person name="Kook J.-K."/>
            <person name="Park S.-N."/>
            <person name="Lim Y.K."/>
        </authorList>
    </citation>
    <scope>NUCLEOTIDE SEQUENCE [LARGE SCALE GENOMIC DNA]</scope>
    <source>
        <strain evidence="3 4">DSM 24553</strain>
    </source>
</reference>
<feature type="compositionally biased region" description="Acidic residues" evidence="1">
    <location>
        <begin position="846"/>
        <end position="877"/>
    </location>
</feature>
<feature type="compositionally biased region" description="Basic and acidic residues" evidence="1">
    <location>
        <begin position="878"/>
        <end position="895"/>
    </location>
</feature>
<feature type="transmembrane region" description="Helical" evidence="2">
    <location>
        <begin position="302"/>
        <end position="320"/>
    </location>
</feature>
<protein>
    <recommendedName>
        <fullName evidence="5">YfhO family protein</fullName>
    </recommendedName>
</protein>